<proteinExistence type="predicted"/>
<gene>
    <name evidence="1" type="ORF">L2A60_03615</name>
</gene>
<comment type="caution">
    <text evidence="1">The sequence shown here is derived from an EMBL/GenBank/DDBJ whole genome shotgun (WGS) entry which is preliminary data.</text>
</comment>
<accession>A0ABS9DSW3</accession>
<name>A0ABS9DSW3_9PROT</name>
<protein>
    <submittedName>
        <fullName evidence="1">Uncharacterized protein</fullName>
    </submittedName>
</protein>
<keyword evidence="2" id="KW-1185">Reference proteome</keyword>
<dbReference type="RefSeq" id="WP_235703006.1">
    <property type="nucleotide sequence ID" value="NZ_JAKGBZ010000004.1"/>
</dbReference>
<organism evidence="1 2">
    <name type="scientific">Acidiphilium iwatense</name>
    <dbReference type="NCBI Taxonomy" id="768198"/>
    <lineage>
        <taxon>Bacteria</taxon>
        <taxon>Pseudomonadati</taxon>
        <taxon>Pseudomonadota</taxon>
        <taxon>Alphaproteobacteria</taxon>
        <taxon>Acetobacterales</taxon>
        <taxon>Acidocellaceae</taxon>
        <taxon>Acidiphilium</taxon>
    </lineage>
</organism>
<evidence type="ECO:0000313" key="2">
    <source>
        <dbReference type="Proteomes" id="UP001521209"/>
    </source>
</evidence>
<reference evidence="1 2" key="1">
    <citation type="submission" date="2022-01" db="EMBL/GenBank/DDBJ databases">
        <authorList>
            <person name="Won M."/>
            <person name="Kim S.-J."/>
            <person name="Kwon S.-W."/>
        </authorList>
    </citation>
    <scope>NUCLEOTIDE SEQUENCE [LARGE SCALE GENOMIC DNA]</scope>
    <source>
        <strain evidence="1 2">KCTC 23505</strain>
    </source>
</reference>
<dbReference type="Proteomes" id="UP001521209">
    <property type="component" value="Unassembled WGS sequence"/>
</dbReference>
<sequence length="139" mass="13636">MSSYAEAEGRALYGAVFGAGQAAAEQPLDQLYVYGGVQAESTVGAGVSEGMGVYYSPGGKVVGSYVSFGPTAGLAAGVSQVYGINIGNLAGAGTSVTFAGGEASVSLNFDKSGSFEGVSGGPSEKIGFSVAKTQTSILP</sequence>
<dbReference type="EMBL" id="JAKGBZ010000004">
    <property type="protein sequence ID" value="MCF3945772.1"/>
    <property type="molecule type" value="Genomic_DNA"/>
</dbReference>
<evidence type="ECO:0000313" key="1">
    <source>
        <dbReference type="EMBL" id="MCF3945772.1"/>
    </source>
</evidence>